<dbReference type="GO" id="GO:0003700">
    <property type="term" value="F:DNA-binding transcription factor activity"/>
    <property type="evidence" value="ECO:0007669"/>
    <property type="project" value="InterPro"/>
</dbReference>
<dbReference type="AlphaFoldDB" id="A0A1G5E751"/>
<dbReference type="PROSITE" id="PS01124">
    <property type="entry name" value="HTH_ARAC_FAMILY_2"/>
    <property type="match status" value="1"/>
</dbReference>
<dbReference type="InterPro" id="IPR009057">
    <property type="entry name" value="Homeodomain-like_sf"/>
</dbReference>
<keyword evidence="6" id="KW-1185">Reference proteome</keyword>
<evidence type="ECO:0000313" key="5">
    <source>
        <dbReference type="EMBL" id="SCY22520.1"/>
    </source>
</evidence>
<dbReference type="PANTHER" id="PTHR46796">
    <property type="entry name" value="HTH-TYPE TRANSCRIPTIONAL ACTIVATOR RHAS-RELATED"/>
    <property type="match status" value="1"/>
</dbReference>
<sequence length="133" mass="15680">MLDGLFNQDAYKKMWPIIDFYSAFRWNGATTIEAHCVENGTNYTSLNRRFSHTIGLSPKKFERLIKFRKSLCNLIDSDESLTAISIDSGYFDQAHFIREFKLFIDQTPKTYLDLIKTADKQSQIINYNFRIFR</sequence>
<keyword evidence="3" id="KW-0804">Transcription</keyword>
<dbReference type="SMART" id="SM00342">
    <property type="entry name" value="HTH_ARAC"/>
    <property type="match status" value="1"/>
</dbReference>
<evidence type="ECO:0000256" key="2">
    <source>
        <dbReference type="ARBA" id="ARBA00023125"/>
    </source>
</evidence>
<dbReference type="InterPro" id="IPR018060">
    <property type="entry name" value="HTH_AraC"/>
</dbReference>
<reference evidence="5 6" key="1">
    <citation type="submission" date="2016-10" db="EMBL/GenBank/DDBJ databases">
        <authorList>
            <person name="de Groot N.N."/>
        </authorList>
    </citation>
    <scope>NUCLEOTIDE SEQUENCE [LARGE SCALE GENOMIC DNA]</scope>
    <source>
        <strain evidence="5 6">CGMCC 1.7031</strain>
    </source>
</reference>
<dbReference type="OrthoDB" id="323290at2"/>
<evidence type="ECO:0000313" key="6">
    <source>
        <dbReference type="Proteomes" id="UP000199354"/>
    </source>
</evidence>
<keyword evidence="1" id="KW-0805">Transcription regulation</keyword>
<dbReference type="SUPFAM" id="SSF46689">
    <property type="entry name" value="Homeodomain-like"/>
    <property type="match status" value="1"/>
</dbReference>
<dbReference type="InterPro" id="IPR050204">
    <property type="entry name" value="AraC_XylS_family_regulators"/>
</dbReference>
<keyword evidence="2" id="KW-0238">DNA-binding</keyword>
<dbReference type="RefSeq" id="WP_091141165.1">
    <property type="nucleotide sequence ID" value="NZ_FMVF01000004.1"/>
</dbReference>
<dbReference type="Gene3D" id="1.10.10.60">
    <property type="entry name" value="Homeodomain-like"/>
    <property type="match status" value="1"/>
</dbReference>
<dbReference type="STRING" id="490189.SAMN02927903_00959"/>
<accession>A0A1G5E751</accession>
<dbReference type="Pfam" id="PF12833">
    <property type="entry name" value="HTH_18"/>
    <property type="match status" value="1"/>
</dbReference>
<dbReference type="GO" id="GO:0043565">
    <property type="term" value="F:sequence-specific DNA binding"/>
    <property type="evidence" value="ECO:0007669"/>
    <property type="project" value="InterPro"/>
</dbReference>
<evidence type="ECO:0000259" key="4">
    <source>
        <dbReference type="PROSITE" id="PS01124"/>
    </source>
</evidence>
<evidence type="ECO:0000256" key="3">
    <source>
        <dbReference type="ARBA" id="ARBA00023163"/>
    </source>
</evidence>
<name>A0A1G5E751_9FLAO</name>
<proteinExistence type="predicted"/>
<protein>
    <submittedName>
        <fullName evidence="5">Helix-turn-helix domain-containing protein</fullName>
    </submittedName>
</protein>
<evidence type="ECO:0000256" key="1">
    <source>
        <dbReference type="ARBA" id="ARBA00023015"/>
    </source>
</evidence>
<feature type="domain" description="HTH araC/xylS-type" evidence="4">
    <location>
        <begin position="40"/>
        <end position="114"/>
    </location>
</feature>
<gene>
    <name evidence="5" type="ORF">SAMN02927903_00959</name>
</gene>
<dbReference type="PANTHER" id="PTHR46796:SF13">
    <property type="entry name" value="HTH-TYPE TRANSCRIPTIONAL ACTIVATOR RHAS"/>
    <property type="match status" value="1"/>
</dbReference>
<dbReference type="EMBL" id="FMVF01000004">
    <property type="protein sequence ID" value="SCY22520.1"/>
    <property type="molecule type" value="Genomic_DNA"/>
</dbReference>
<dbReference type="Proteomes" id="UP000199354">
    <property type="component" value="Unassembled WGS sequence"/>
</dbReference>
<organism evidence="5 6">
    <name type="scientific">Flavobacterium caeni</name>
    <dbReference type="NCBI Taxonomy" id="490189"/>
    <lineage>
        <taxon>Bacteria</taxon>
        <taxon>Pseudomonadati</taxon>
        <taxon>Bacteroidota</taxon>
        <taxon>Flavobacteriia</taxon>
        <taxon>Flavobacteriales</taxon>
        <taxon>Flavobacteriaceae</taxon>
        <taxon>Flavobacterium</taxon>
    </lineage>
</organism>